<feature type="compositionally biased region" description="Basic and acidic residues" evidence="1">
    <location>
        <begin position="1"/>
        <end position="13"/>
    </location>
</feature>
<name>A0ABP6QC21_9ACTN</name>
<feature type="compositionally biased region" description="Basic and acidic residues" evidence="1">
    <location>
        <begin position="46"/>
        <end position="55"/>
    </location>
</feature>
<sequence>MTARTPDEQHAAPERNAAPKVTTGDELFGSGVNRTSEGSDGEVDEPEGKRPGNRDKQKKKKG</sequence>
<proteinExistence type="predicted"/>
<comment type="caution">
    <text evidence="2">The sequence shown here is derived from an EMBL/GenBank/DDBJ whole genome shotgun (WGS) entry which is preliminary data.</text>
</comment>
<evidence type="ECO:0000256" key="1">
    <source>
        <dbReference type="SAM" id="MobiDB-lite"/>
    </source>
</evidence>
<gene>
    <name evidence="2" type="ORF">GCM10010468_42280</name>
</gene>
<dbReference type="EMBL" id="BAAAUV010000010">
    <property type="protein sequence ID" value="GAA3218690.1"/>
    <property type="molecule type" value="Genomic_DNA"/>
</dbReference>
<dbReference type="Proteomes" id="UP001501237">
    <property type="component" value="Unassembled WGS sequence"/>
</dbReference>
<dbReference type="RefSeq" id="WP_344830956.1">
    <property type="nucleotide sequence ID" value="NZ_BAAAUV010000010.1"/>
</dbReference>
<reference evidence="3" key="1">
    <citation type="journal article" date="2019" name="Int. J. Syst. Evol. Microbiol.">
        <title>The Global Catalogue of Microorganisms (GCM) 10K type strain sequencing project: providing services to taxonomists for standard genome sequencing and annotation.</title>
        <authorList>
            <consortium name="The Broad Institute Genomics Platform"/>
            <consortium name="The Broad Institute Genome Sequencing Center for Infectious Disease"/>
            <person name="Wu L."/>
            <person name="Ma J."/>
        </authorList>
    </citation>
    <scope>NUCLEOTIDE SEQUENCE [LARGE SCALE GENOMIC DNA]</scope>
    <source>
        <strain evidence="3">JCM 9377</strain>
    </source>
</reference>
<organism evidence="2 3">
    <name type="scientific">Actinocorallia longicatena</name>
    <dbReference type="NCBI Taxonomy" id="111803"/>
    <lineage>
        <taxon>Bacteria</taxon>
        <taxon>Bacillati</taxon>
        <taxon>Actinomycetota</taxon>
        <taxon>Actinomycetes</taxon>
        <taxon>Streptosporangiales</taxon>
        <taxon>Thermomonosporaceae</taxon>
        <taxon>Actinocorallia</taxon>
    </lineage>
</organism>
<evidence type="ECO:0000313" key="2">
    <source>
        <dbReference type="EMBL" id="GAA3218690.1"/>
    </source>
</evidence>
<feature type="region of interest" description="Disordered" evidence="1">
    <location>
        <begin position="1"/>
        <end position="62"/>
    </location>
</feature>
<keyword evidence="3" id="KW-1185">Reference proteome</keyword>
<protein>
    <submittedName>
        <fullName evidence="2">Uncharacterized protein</fullName>
    </submittedName>
</protein>
<evidence type="ECO:0000313" key="3">
    <source>
        <dbReference type="Proteomes" id="UP001501237"/>
    </source>
</evidence>
<accession>A0ABP6QC21</accession>